<evidence type="ECO:0000256" key="3">
    <source>
        <dbReference type="ARBA" id="ARBA00023157"/>
    </source>
</evidence>
<dbReference type="InterPro" id="IPR013766">
    <property type="entry name" value="Thioredoxin_domain"/>
</dbReference>
<reference evidence="5" key="1">
    <citation type="journal article" date="2013" name="Genome Biol.">
        <title>Draft genome of the mountain pine beetle, Dendroctonus ponderosae Hopkins, a major forest pest.</title>
        <authorList>
            <person name="Keeling C.I."/>
            <person name="Yuen M.M."/>
            <person name="Liao N.Y."/>
            <person name="Docking T.R."/>
            <person name="Chan S.K."/>
            <person name="Taylor G.A."/>
            <person name="Palmquist D.L."/>
            <person name="Jackman S.D."/>
            <person name="Nguyen A."/>
            <person name="Li M."/>
            <person name="Henderson H."/>
            <person name="Janes J.K."/>
            <person name="Zhao Y."/>
            <person name="Pandoh P."/>
            <person name="Moore R."/>
            <person name="Sperling F.A."/>
            <person name="Huber D.P."/>
            <person name="Birol I."/>
            <person name="Jones S.J."/>
            <person name="Bohlmann J."/>
        </authorList>
    </citation>
    <scope>NUCLEOTIDE SEQUENCE</scope>
</reference>
<evidence type="ECO:0000313" key="5">
    <source>
        <dbReference type="EMBL" id="ENN74957.1"/>
    </source>
</evidence>
<dbReference type="PANTHER" id="PTHR45672:SF2">
    <property type="entry name" value="PROTEIN DISULFIDE-ISOMERASE A5"/>
    <property type="match status" value="1"/>
</dbReference>
<dbReference type="GO" id="GO:0003756">
    <property type="term" value="F:protein disulfide isomerase activity"/>
    <property type="evidence" value="ECO:0007669"/>
    <property type="project" value="InterPro"/>
</dbReference>
<dbReference type="EMBL" id="KB741026">
    <property type="protein sequence ID" value="ENN74957.1"/>
    <property type="molecule type" value="Genomic_DNA"/>
</dbReference>
<dbReference type="OMA" id="FCKKMKP"/>
<dbReference type="CDD" id="cd02997">
    <property type="entry name" value="PDI_a_PDIR"/>
    <property type="match status" value="3"/>
</dbReference>
<dbReference type="PRINTS" id="PR00421">
    <property type="entry name" value="THIOREDOXIN"/>
</dbReference>
<keyword evidence="4" id="KW-0676">Redox-active center</keyword>
<dbReference type="Gene3D" id="3.40.30.10">
    <property type="entry name" value="Glutaredoxin"/>
    <property type="match status" value="5"/>
</dbReference>
<dbReference type="OrthoDB" id="74910at2759"/>
<dbReference type="InterPro" id="IPR036249">
    <property type="entry name" value="Thioredoxin-like_sf"/>
</dbReference>
<proteinExistence type="inferred from homology"/>
<dbReference type="FunFam" id="3.40.30.10:FF:000107">
    <property type="entry name" value="Protein disulfide-isomerase 5-2"/>
    <property type="match status" value="1"/>
</dbReference>
<keyword evidence="3" id="KW-1015">Disulfide bond</keyword>
<dbReference type="PANTHER" id="PTHR45672">
    <property type="entry name" value="PROTEIN DISULFIDE-ISOMERASE C17H9.14C-RELATED"/>
    <property type="match status" value="1"/>
</dbReference>
<evidence type="ECO:0000256" key="1">
    <source>
        <dbReference type="ARBA" id="ARBA00006347"/>
    </source>
</evidence>
<evidence type="ECO:0000256" key="4">
    <source>
        <dbReference type="ARBA" id="ARBA00023284"/>
    </source>
</evidence>
<sequence length="699" mass="79952">MVLVKIDLQELNSQWKYLIESMTKKIVGFCQINELSEHLFACLVFENYLFFRPFPINVVPFLRTMKYLNLLVLFSMLVCLKPSVYSARQNDKKLFIENLTETKDLKKLLRTKTNVLVCFYNSEKKAQSILSVLRDVAKNVKGEGVIATINCAGEAKKLCKKQKIPREEPFVLKHYKDGEFNKDYDRRFNEKSVTNFMKDPTGDLPWDEDDSAKDVVHIPDPTTLAKFLRKEGKPILIMFYAPWCGYCKTLKPEYSLAATDLKDQAVLAAVDVNRPENAVLRNQYNISGFPTLLYFENGALKYTFEGDNKRASLVQFMKNPTAPAVKVKEPDWSESISDVVHLSSANFDAILKDDASVLVMFYAPWCGHCKRMKPEYESAAAQMREDGIVGILAAVDATKEPSVASRFNVKGYPTVIYFSHGEQLYKPNVREAAKIVDFMRDPKEPPPPPPPEKPWSEEASDVIHLTEESFKSVLKKKKHALVMFYAPWCGHCKKAKPEFTEAAAEFRHNPRVEFGAVDCTVESSICTAFEVTGYPTLKYFSYFNKKVLPYNEGRTKKDFVQYMSNPMQIVNVSNAAPAEETWSLDSAILRLDDRNFSAELQKNDFVLVMFYAPWCGHCKRMKPDYISAAQQLEAEGLKKCLAMVDCTENPDLMEKYEIQGFPTIKLFKKGAYLADYKGKRTAGDIKQFIRQYYTSRDEL</sequence>
<accession>N6U8M7</accession>
<dbReference type="InterPro" id="IPR046374">
    <property type="entry name" value="PDI_a_PDIR"/>
</dbReference>
<keyword evidence="2" id="KW-0732">Signal</keyword>
<dbReference type="PROSITE" id="PS51352">
    <property type="entry name" value="THIOREDOXIN_2"/>
    <property type="match status" value="4"/>
</dbReference>
<dbReference type="GO" id="GO:0005783">
    <property type="term" value="C:endoplasmic reticulum"/>
    <property type="evidence" value="ECO:0007669"/>
    <property type="project" value="TreeGrafter"/>
</dbReference>
<evidence type="ECO:0000256" key="2">
    <source>
        <dbReference type="ARBA" id="ARBA00022729"/>
    </source>
</evidence>
<name>N6U8M7_DENPD</name>
<comment type="similarity">
    <text evidence="1">Belongs to the protein disulfide isomerase family.</text>
</comment>
<dbReference type="InterPro" id="IPR051063">
    <property type="entry name" value="PDI"/>
</dbReference>
<dbReference type="SUPFAM" id="SSF52833">
    <property type="entry name" value="Thioredoxin-like"/>
    <property type="match status" value="5"/>
</dbReference>
<dbReference type="AlphaFoldDB" id="N6U8M7"/>
<dbReference type="PROSITE" id="PS00194">
    <property type="entry name" value="THIOREDOXIN_1"/>
    <property type="match status" value="3"/>
</dbReference>
<dbReference type="InterPro" id="IPR017937">
    <property type="entry name" value="Thioredoxin_CS"/>
</dbReference>
<dbReference type="Pfam" id="PF00085">
    <property type="entry name" value="Thioredoxin"/>
    <property type="match status" value="4"/>
</dbReference>
<feature type="non-terminal residue" evidence="5">
    <location>
        <position position="1"/>
    </location>
</feature>
<gene>
    <name evidence="5" type="ORF">YQE_08534</name>
</gene>
<organism evidence="5">
    <name type="scientific">Dendroctonus ponderosae</name>
    <name type="common">Mountain pine beetle</name>
    <dbReference type="NCBI Taxonomy" id="77166"/>
    <lineage>
        <taxon>Eukaryota</taxon>
        <taxon>Metazoa</taxon>
        <taxon>Ecdysozoa</taxon>
        <taxon>Arthropoda</taxon>
        <taxon>Hexapoda</taxon>
        <taxon>Insecta</taxon>
        <taxon>Pterygota</taxon>
        <taxon>Neoptera</taxon>
        <taxon>Endopterygota</taxon>
        <taxon>Coleoptera</taxon>
        <taxon>Polyphaga</taxon>
        <taxon>Cucujiformia</taxon>
        <taxon>Curculionidae</taxon>
        <taxon>Scolytinae</taxon>
        <taxon>Dendroctonus</taxon>
    </lineage>
</organism>
<dbReference type="CDD" id="cd02961">
    <property type="entry name" value="PDI_a_family"/>
    <property type="match status" value="1"/>
</dbReference>
<protein>
    <submittedName>
        <fullName evidence="5">Uncharacterized protein</fullName>
    </submittedName>
</protein>
<dbReference type="GO" id="GO:0006457">
    <property type="term" value="P:protein folding"/>
    <property type="evidence" value="ECO:0007669"/>
    <property type="project" value="TreeGrafter"/>
</dbReference>